<keyword evidence="2" id="KW-0378">Hydrolase</keyword>
<name>A0ABS2DKN1_9BACI</name>
<dbReference type="SUPFAM" id="SSF53474">
    <property type="entry name" value="alpha/beta-Hydrolases"/>
    <property type="match status" value="2"/>
</dbReference>
<keyword evidence="6" id="KW-1185">Reference proteome</keyword>
<evidence type="ECO:0000256" key="3">
    <source>
        <dbReference type="SAM" id="MobiDB-lite"/>
    </source>
</evidence>
<comment type="caution">
    <text evidence="5">The sequence shown here is derived from an EMBL/GenBank/DDBJ whole genome shotgun (WGS) entry which is preliminary data.</text>
</comment>
<keyword evidence="1" id="KW-0732">Signal</keyword>
<dbReference type="Gene3D" id="3.40.50.1820">
    <property type="entry name" value="alpha/beta hydrolase"/>
    <property type="match status" value="1"/>
</dbReference>
<dbReference type="InterPro" id="IPR050955">
    <property type="entry name" value="Plant_Biomass_Hydrol_Est"/>
</dbReference>
<proteinExistence type="predicted"/>
<dbReference type="PANTHER" id="PTHR43037:SF1">
    <property type="entry name" value="BLL1128 PROTEIN"/>
    <property type="match status" value="1"/>
</dbReference>
<feature type="domain" description="GH29D-like beta-sandwich" evidence="4">
    <location>
        <begin position="345"/>
        <end position="409"/>
    </location>
</feature>
<reference evidence="5 6" key="1">
    <citation type="submission" date="2021-02" db="EMBL/GenBank/DDBJ databases">
        <title>Bacillus sp. RD4P76, an endophyte from a halophyte.</title>
        <authorList>
            <person name="Sun J.-Q."/>
        </authorList>
    </citation>
    <scope>NUCLEOTIDE SEQUENCE [LARGE SCALE GENOMIC DNA]</scope>
    <source>
        <strain evidence="5 6">RD4P76</strain>
    </source>
</reference>
<accession>A0ABS2DKN1</accession>
<evidence type="ECO:0000256" key="1">
    <source>
        <dbReference type="ARBA" id="ARBA00022729"/>
    </source>
</evidence>
<dbReference type="Proteomes" id="UP001518925">
    <property type="component" value="Unassembled WGS sequence"/>
</dbReference>
<dbReference type="InterPro" id="IPR059177">
    <property type="entry name" value="GH29D-like_dom"/>
</dbReference>
<evidence type="ECO:0000313" key="5">
    <source>
        <dbReference type="EMBL" id="MBM6618957.1"/>
    </source>
</evidence>
<protein>
    <submittedName>
        <fullName evidence="5">PHB depolymerase family esterase</fullName>
    </submittedName>
</protein>
<organism evidence="5 6">
    <name type="scientific">Bacillus suaedaesalsae</name>
    <dbReference type="NCBI Taxonomy" id="2810349"/>
    <lineage>
        <taxon>Bacteria</taxon>
        <taxon>Bacillati</taxon>
        <taxon>Bacillota</taxon>
        <taxon>Bacilli</taxon>
        <taxon>Bacillales</taxon>
        <taxon>Bacillaceae</taxon>
        <taxon>Bacillus</taxon>
    </lineage>
</organism>
<evidence type="ECO:0000256" key="2">
    <source>
        <dbReference type="ARBA" id="ARBA00022801"/>
    </source>
</evidence>
<dbReference type="PANTHER" id="PTHR43037">
    <property type="entry name" value="UNNAMED PRODUCT-RELATED"/>
    <property type="match status" value="1"/>
</dbReference>
<feature type="domain" description="GH29D-like beta-sandwich" evidence="4">
    <location>
        <begin position="429"/>
        <end position="493"/>
    </location>
</feature>
<evidence type="ECO:0000259" key="4">
    <source>
        <dbReference type="Pfam" id="PF13290"/>
    </source>
</evidence>
<dbReference type="Pfam" id="PF13290">
    <property type="entry name" value="CHB_HEX_C_1"/>
    <property type="match status" value="2"/>
</dbReference>
<dbReference type="InterPro" id="IPR029058">
    <property type="entry name" value="AB_hydrolase_fold"/>
</dbReference>
<dbReference type="Pfam" id="PF10503">
    <property type="entry name" value="Esterase_PHB"/>
    <property type="match status" value="1"/>
</dbReference>
<gene>
    <name evidence="5" type="ORF">JR050_14905</name>
</gene>
<feature type="region of interest" description="Disordered" evidence="3">
    <location>
        <begin position="327"/>
        <end position="350"/>
    </location>
</feature>
<evidence type="ECO:0000313" key="6">
    <source>
        <dbReference type="Proteomes" id="UP001518925"/>
    </source>
</evidence>
<dbReference type="InterPro" id="IPR010126">
    <property type="entry name" value="Esterase_phb"/>
</dbReference>
<dbReference type="NCBIfam" id="TIGR01840">
    <property type="entry name" value="esterase_phb"/>
    <property type="match status" value="1"/>
</dbReference>
<sequence length="679" mass="72255">MLLKVKQARHLLIILTLLISSLIPFTSTTLAAGQFLSYSHNNKSYKVYVPSGYQSGNPVPMVVMLHGCTQNPDQFATGTKMNAIAERDTFIVVYPDQPSSVNQNKCWQWFLSGHQSRGVGDPAHIAGITQKVKQNFSIDSERVYVTGLSAGAAMSVIMGATYPDIFAAIGVGAGLEYKAATSEINAYSAMSGGGPNPVQQGTAAYHAMGSYARVVPTIVFHGTSDYTVYPVNGHQVASQWVQTNDLASDGNDNNNIDDTPDETITGQVPGGRSYTKYIYKDTTGKSIVEKYMIEGMGHAWSGGDVAGSYTDPGGPNSSEIMWQFFKNNPKSGADTTPPKTTPSRAGGTFSSSLTVELNTDEPATTYYTTDGSTPTTNSTIYTTPISIHSTTTLKFFSIDGFGNKEAVKSASYTISNSSDTTAPITTASPAGGTYANSVTVQLSSNESATTYFTTDGTTPTMNSTKYTGAITLTTNTTLKFFSVDSAGNIEGTKTETYTITNTSNTVSFSSIGQEDGFVGMYLADGLSNTVLKVGDKGMSNLDTYRSILSFDTSGLDDSATISSAKLRIYRKTMTGTVNSLSLSIIKGYWSTSSNLEQSDYGATPSSNGALDILTMAVPSVNNSYTEISIPISALTYVNKNGRTQFRIKGNTSANFASDVLELYGGESGIYAPQLIITTN</sequence>
<dbReference type="EMBL" id="JAFELM010000036">
    <property type="protein sequence ID" value="MBM6618957.1"/>
    <property type="molecule type" value="Genomic_DNA"/>
</dbReference>
<dbReference type="NCBIfam" id="NF033679">
    <property type="entry name" value="DNRLRE_dom"/>
    <property type="match status" value="1"/>
</dbReference>